<dbReference type="GO" id="GO:0016787">
    <property type="term" value="F:hydrolase activity"/>
    <property type="evidence" value="ECO:0007669"/>
    <property type="project" value="UniProtKB-KW"/>
</dbReference>
<reference evidence="4 5" key="1">
    <citation type="submission" date="2018-10" db="EMBL/GenBank/DDBJ databases">
        <title>Tessaracoccus antarcticuss sp. nov., isolated from sediment.</title>
        <authorList>
            <person name="Zhou L.Y."/>
            <person name="Du Z.J."/>
        </authorList>
    </citation>
    <scope>NUCLEOTIDE SEQUENCE [LARGE SCALE GENOMIC DNA]</scope>
    <source>
        <strain evidence="4 5">JDX10</strain>
    </source>
</reference>
<keyword evidence="3" id="KW-0812">Transmembrane</keyword>
<evidence type="ECO:0000313" key="5">
    <source>
        <dbReference type="Proteomes" id="UP000275256"/>
    </source>
</evidence>
<dbReference type="EMBL" id="REFW01000001">
    <property type="protein sequence ID" value="RMB62484.1"/>
    <property type="molecule type" value="Genomic_DNA"/>
</dbReference>
<evidence type="ECO:0000256" key="2">
    <source>
        <dbReference type="PIRSR" id="PIRSR605754-1"/>
    </source>
</evidence>
<keyword evidence="5" id="KW-1185">Reference proteome</keyword>
<dbReference type="Pfam" id="PF04203">
    <property type="entry name" value="Sortase"/>
    <property type="match status" value="1"/>
</dbReference>
<dbReference type="OrthoDB" id="5242879at2"/>
<feature type="active site" description="Acyl-thioester intermediate" evidence="2">
    <location>
        <position position="209"/>
    </location>
</feature>
<accession>A0A3M0GCH3</accession>
<dbReference type="NCBIfam" id="NF033747">
    <property type="entry name" value="class_E_sortase"/>
    <property type="match status" value="1"/>
</dbReference>
<name>A0A3M0GCH3_9ACTN</name>
<feature type="active site" description="Proton donor/acceptor" evidence="2">
    <location>
        <position position="138"/>
    </location>
</feature>
<evidence type="ECO:0000313" key="4">
    <source>
        <dbReference type="EMBL" id="RMB62484.1"/>
    </source>
</evidence>
<dbReference type="AlphaFoldDB" id="A0A3M0GCH3"/>
<comment type="caution">
    <text evidence="4">The sequence shown here is derived from an EMBL/GenBank/DDBJ whole genome shotgun (WGS) entry which is preliminary data.</text>
</comment>
<evidence type="ECO:0000256" key="3">
    <source>
        <dbReference type="SAM" id="Phobius"/>
    </source>
</evidence>
<dbReference type="InterPro" id="IPR005754">
    <property type="entry name" value="Sortase"/>
</dbReference>
<proteinExistence type="predicted"/>
<feature type="transmembrane region" description="Helical" evidence="3">
    <location>
        <begin position="21"/>
        <end position="42"/>
    </location>
</feature>
<keyword evidence="1" id="KW-0378">Hydrolase</keyword>
<dbReference type="CDD" id="cd05830">
    <property type="entry name" value="Sortase_E"/>
    <property type="match status" value="1"/>
</dbReference>
<keyword evidence="3" id="KW-1133">Transmembrane helix</keyword>
<dbReference type="NCBIfam" id="TIGR01076">
    <property type="entry name" value="sortase_fam"/>
    <property type="match status" value="1"/>
</dbReference>
<dbReference type="InterPro" id="IPR053465">
    <property type="entry name" value="Sortase_Class_E"/>
</dbReference>
<dbReference type="InterPro" id="IPR042003">
    <property type="entry name" value="Sortase_E"/>
</dbReference>
<protein>
    <submittedName>
        <fullName evidence="4">Sortase</fullName>
    </submittedName>
</protein>
<dbReference type="Gene3D" id="2.40.260.10">
    <property type="entry name" value="Sortase"/>
    <property type="match status" value="1"/>
</dbReference>
<dbReference type="SUPFAM" id="SSF63817">
    <property type="entry name" value="Sortase"/>
    <property type="match status" value="1"/>
</dbReference>
<evidence type="ECO:0000256" key="1">
    <source>
        <dbReference type="ARBA" id="ARBA00022801"/>
    </source>
</evidence>
<keyword evidence="3" id="KW-0472">Membrane</keyword>
<sequence>MASGAAPAPARKRRPVSPLTFLGVVLLAAGLVCLGWVGWQYFGTNIVSRQEAGKEIAALKESWGGPSAAPTATDEPVDGDGTPLAGSAQWLIRIPAFGSDYVWPIVAGVGVNDLSRGVGWYPTTSQPGEVGNFALAGHRITHGEPFRRMLELTVGDTIIIETRDAVLTYELTSAPGQLTVQDTETWVLDPVPGHEDVTPSEALITLTTCEDLFHSPDRSVAFGKLATTETK</sequence>
<gene>
    <name evidence="4" type="ORF">EAX62_05375</name>
</gene>
<dbReference type="Proteomes" id="UP000275256">
    <property type="component" value="Unassembled WGS sequence"/>
</dbReference>
<organism evidence="4 5">
    <name type="scientific">Tessaracoccus antarcticus</name>
    <dbReference type="NCBI Taxonomy" id="2479848"/>
    <lineage>
        <taxon>Bacteria</taxon>
        <taxon>Bacillati</taxon>
        <taxon>Actinomycetota</taxon>
        <taxon>Actinomycetes</taxon>
        <taxon>Propionibacteriales</taxon>
        <taxon>Propionibacteriaceae</taxon>
        <taxon>Tessaracoccus</taxon>
    </lineage>
</organism>
<dbReference type="InterPro" id="IPR023365">
    <property type="entry name" value="Sortase_dom-sf"/>
</dbReference>